<reference evidence="1 2" key="1">
    <citation type="submission" date="2023-10" db="EMBL/GenBank/DDBJ databases">
        <title>Genome-Wide Identification Analysis in wild type Solanum Pinnatisectum Reveals Some Genes Defensing Phytophthora Infestans.</title>
        <authorList>
            <person name="Sun C."/>
        </authorList>
    </citation>
    <scope>NUCLEOTIDE SEQUENCE [LARGE SCALE GENOMIC DNA]</scope>
    <source>
        <strain evidence="1">LQN</strain>
        <tissue evidence="1">Leaf</tissue>
    </source>
</reference>
<accession>A0AAV9K638</accession>
<comment type="caution">
    <text evidence="1">The sequence shown here is derived from an EMBL/GenBank/DDBJ whole genome shotgun (WGS) entry which is preliminary data.</text>
</comment>
<dbReference type="EMBL" id="JAWPEI010000012">
    <property type="protein sequence ID" value="KAK4708779.1"/>
    <property type="molecule type" value="Genomic_DNA"/>
</dbReference>
<proteinExistence type="predicted"/>
<organism evidence="1 2">
    <name type="scientific">Solanum pinnatisectum</name>
    <name type="common">tansyleaf nightshade</name>
    <dbReference type="NCBI Taxonomy" id="50273"/>
    <lineage>
        <taxon>Eukaryota</taxon>
        <taxon>Viridiplantae</taxon>
        <taxon>Streptophyta</taxon>
        <taxon>Embryophyta</taxon>
        <taxon>Tracheophyta</taxon>
        <taxon>Spermatophyta</taxon>
        <taxon>Magnoliopsida</taxon>
        <taxon>eudicotyledons</taxon>
        <taxon>Gunneridae</taxon>
        <taxon>Pentapetalae</taxon>
        <taxon>asterids</taxon>
        <taxon>lamiids</taxon>
        <taxon>Solanales</taxon>
        <taxon>Solanaceae</taxon>
        <taxon>Solanoideae</taxon>
        <taxon>Solaneae</taxon>
        <taxon>Solanum</taxon>
    </lineage>
</organism>
<protein>
    <submittedName>
        <fullName evidence="1">Uncharacterized protein</fullName>
    </submittedName>
</protein>
<sequence>MDDLILASSSQFPPLSIKPNSLQIHNTSNLKSLTTPKNKFIDIIRDSGLKDKEIKDSMKVEPILIKKANIVGGGRVVAGVSFEVDSSTKRKRNSHNKVPSIEVAQHNVHITARHIFLRDSKQSGVKEGEITEDEKSRWEEK</sequence>
<keyword evidence="2" id="KW-1185">Reference proteome</keyword>
<name>A0AAV9K638_9SOLN</name>
<gene>
    <name evidence="1" type="ORF">R3W88_029704</name>
</gene>
<dbReference type="AlphaFoldDB" id="A0AAV9K638"/>
<evidence type="ECO:0000313" key="2">
    <source>
        <dbReference type="Proteomes" id="UP001311915"/>
    </source>
</evidence>
<dbReference type="Proteomes" id="UP001311915">
    <property type="component" value="Unassembled WGS sequence"/>
</dbReference>
<evidence type="ECO:0000313" key="1">
    <source>
        <dbReference type="EMBL" id="KAK4708779.1"/>
    </source>
</evidence>